<gene>
    <name evidence="1" type="ORF">DM484_01425</name>
</gene>
<reference evidence="1 2" key="1">
    <citation type="journal article" date="2018" name="Aquat. Microb. Ecol.">
        <title>Gammaproteobacterial methanotrophs dominate.</title>
        <authorList>
            <person name="Rissanen A.J."/>
            <person name="Saarenheimo J."/>
            <person name="Tiirola M."/>
            <person name="Peura S."/>
            <person name="Aalto S.L."/>
            <person name="Karvinen A."/>
            <person name="Nykanen H."/>
        </authorList>
    </citation>
    <scope>NUCLEOTIDE SEQUENCE [LARGE SCALE GENOMIC DNA]</scope>
    <source>
        <strain evidence="1">AMbin10</strain>
    </source>
</reference>
<sequence>MFESRRFVLIAARPELYAYRRIGSKPDRRYHHPLFCRKRQLVLHAMFHLDKTGCQWRSLPHDLPS</sequence>
<comment type="caution">
    <text evidence="1">The sequence shown here is derived from an EMBL/GenBank/DDBJ whole genome shotgun (WGS) entry which is preliminary data.</text>
</comment>
<evidence type="ECO:0000313" key="1">
    <source>
        <dbReference type="EMBL" id="PZN85613.1"/>
    </source>
</evidence>
<name>A0A2W4RRT2_9GAMM</name>
<evidence type="ECO:0000313" key="2">
    <source>
        <dbReference type="Proteomes" id="UP000249396"/>
    </source>
</evidence>
<accession>A0A2W4RRT2</accession>
<dbReference type="AlphaFoldDB" id="A0A2W4RRT2"/>
<dbReference type="Proteomes" id="UP000249396">
    <property type="component" value="Unassembled WGS sequence"/>
</dbReference>
<protein>
    <recommendedName>
        <fullName evidence="3">Transposase</fullName>
    </recommendedName>
</protein>
<dbReference type="EMBL" id="QJPH01000116">
    <property type="protein sequence ID" value="PZN85613.1"/>
    <property type="molecule type" value="Genomic_DNA"/>
</dbReference>
<evidence type="ECO:0008006" key="3">
    <source>
        <dbReference type="Google" id="ProtNLM"/>
    </source>
</evidence>
<organism evidence="1 2">
    <name type="scientific">Candidatus Methylumidiphilus alinenensis</name>
    <dbReference type="NCBI Taxonomy" id="2202197"/>
    <lineage>
        <taxon>Bacteria</taxon>
        <taxon>Pseudomonadati</taxon>
        <taxon>Pseudomonadota</taxon>
        <taxon>Gammaproteobacteria</taxon>
        <taxon>Methylococcales</taxon>
        <taxon>Candidatus Methylumidiphilus</taxon>
    </lineage>
</organism>
<proteinExistence type="predicted"/>